<dbReference type="KEGG" id="pde:Pden_3263"/>
<dbReference type="eggNOG" id="COG1073">
    <property type="taxonomic scope" value="Bacteria"/>
</dbReference>
<dbReference type="Proteomes" id="UP000000361">
    <property type="component" value="Chromosome 2"/>
</dbReference>
<proteinExistence type="predicted"/>
<reference evidence="2" key="1">
    <citation type="submission" date="2006-12" db="EMBL/GenBank/DDBJ databases">
        <title>Complete sequence of chromosome 2 of Paracoccus denitrificans PD1222.</title>
        <authorList>
            <person name="Copeland A."/>
            <person name="Lucas S."/>
            <person name="Lapidus A."/>
            <person name="Barry K."/>
            <person name="Detter J.C."/>
            <person name="Glavina del Rio T."/>
            <person name="Hammon N."/>
            <person name="Israni S."/>
            <person name="Dalin E."/>
            <person name="Tice H."/>
            <person name="Pitluck S."/>
            <person name="Munk A.C."/>
            <person name="Brettin T."/>
            <person name="Bruce D."/>
            <person name="Han C."/>
            <person name="Tapia R."/>
            <person name="Gilna P."/>
            <person name="Schmutz J."/>
            <person name="Larimer F."/>
            <person name="Land M."/>
            <person name="Hauser L."/>
            <person name="Kyrpides N."/>
            <person name="Lykidis A."/>
            <person name="Spiro S."/>
            <person name="Richardson D.J."/>
            <person name="Moir J.W.B."/>
            <person name="Ferguson S.J."/>
            <person name="van Spanning R.J.M."/>
            <person name="Richardson P."/>
        </authorList>
    </citation>
    <scope>NUCLEOTIDE SEQUENCE [LARGE SCALE GENOMIC DNA]</scope>
    <source>
        <strain evidence="2">Pd 1222</strain>
    </source>
</reference>
<evidence type="ECO:0000313" key="2">
    <source>
        <dbReference type="Proteomes" id="UP000000361"/>
    </source>
</evidence>
<sequence length="95" mass="10438">MATQKFVSNLSAILPPSCSRHRHEKLQVDAEPAIAEMLLHDRAGQLVVWAPVGNYHDDMLDSLGQRAFDLAERDGIVGLDLGWRTMVSIGIQTGV</sequence>
<dbReference type="EnsemblBacteria" id="ABL71341">
    <property type="protein sequence ID" value="ABL71341"/>
    <property type="gene ID" value="Pden_3263"/>
</dbReference>
<dbReference type="HOGENOM" id="CLU_2370270_0_0_5"/>
<organism evidence="1 2">
    <name type="scientific">Paracoccus denitrificans (strain Pd 1222)</name>
    <dbReference type="NCBI Taxonomy" id="318586"/>
    <lineage>
        <taxon>Bacteria</taxon>
        <taxon>Pseudomonadati</taxon>
        <taxon>Pseudomonadota</taxon>
        <taxon>Alphaproteobacteria</taxon>
        <taxon>Rhodobacterales</taxon>
        <taxon>Paracoccaceae</taxon>
        <taxon>Paracoccus</taxon>
    </lineage>
</organism>
<keyword evidence="2" id="KW-1185">Reference proteome</keyword>
<gene>
    <name evidence="1" type="ordered locus">Pden_3263</name>
</gene>
<accession>A1B747</accession>
<name>A1B747_PARDP</name>
<evidence type="ECO:0000313" key="1">
    <source>
        <dbReference type="EMBL" id="ABL71341.1"/>
    </source>
</evidence>
<dbReference type="AlphaFoldDB" id="A1B747"/>
<protein>
    <submittedName>
        <fullName evidence="1">Uncharacterized protein</fullName>
    </submittedName>
</protein>
<dbReference type="EMBL" id="CP000490">
    <property type="protein sequence ID" value="ABL71341.1"/>
    <property type="molecule type" value="Genomic_DNA"/>
</dbReference>